<feature type="transmembrane region" description="Helical" evidence="1">
    <location>
        <begin position="30"/>
        <end position="48"/>
    </location>
</feature>
<gene>
    <name evidence="2" type="ORF">AFCDBAGC_5155</name>
</gene>
<name>A0ABQ4QPR7_9HYPH</name>
<dbReference type="RefSeq" id="WP_187273655.1">
    <property type="nucleotide sequence ID" value="NZ_BPQG01000138.1"/>
</dbReference>
<evidence type="ECO:0000256" key="1">
    <source>
        <dbReference type="SAM" id="Phobius"/>
    </source>
</evidence>
<dbReference type="EMBL" id="BPQG01000138">
    <property type="protein sequence ID" value="GJD47262.1"/>
    <property type="molecule type" value="Genomic_DNA"/>
</dbReference>
<protein>
    <submittedName>
        <fullName evidence="2">Uncharacterized protein</fullName>
    </submittedName>
</protein>
<organism evidence="2 3">
    <name type="scientific">Methylobacterium cerastii</name>
    <dbReference type="NCBI Taxonomy" id="932741"/>
    <lineage>
        <taxon>Bacteria</taxon>
        <taxon>Pseudomonadati</taxon>
        <taxon>Pseudomonadota</taxon>
        <taxon>Alphaproteobacteria</taxon>
        <taxon>Hyphomicrobiales</taxon>
        <taxon>Methylobacteriaceae</taxon>
        <taxon>Methylobacterium</taxon>
    </lineage>
</organism>
<keyword evidence="1" id="KW-1133">Transmembrane helix</keyword>
<keyword evidence="3" id="KW-1185">Reference proteome</keyword>
<reference evidence="2 3" key="1">
    <citation type="journal article" date="2021" name="Front. Microbiol.">
        <title>Comprehensive Comparative Genomics and Phenotyping of Methylobacterium Species.</title>
        <authorList>
            <person name="Alessa O."/>
            <person name="Ogura Y."/>
            <person name="Fujitani Y."/>
            <person name="Takami H."/>
            <person name="Hayashi T."/>
            <person name="Sahin N."/>
            <person name="Tani A."/>
        </authorList>
    </citation>
    <scope>NUCLEOTIDE SEQUENCE [LARGE SCALE GENOMIC DNA]</scope>
    <source>
        <strain evidence="2 3">DSM 23679</strain>
    </source>
</reference>
<dbReference type="Proteomes" id="UP001055117">
    <property type="component" value="Unassembled WGS sequence"/>
</dbReference>
<keyword evidence="1" id="KW-0472">Membrane</keyword>
<evidence type="ECO:0000313" key="2">
    <source>
        <dbReference type="EMBL" id="GJD47262.1"/>
    </source>
</evidence>
<evidence type="ECO:0000313" key="3">
    <source>
        <dbReference type="Proteomes" id="UP001055117"/>
    </source>
</evidence>
<sequence>MLRLGRLDDAEDVAAFPVWERGRTSRMPSYIGAALLVLLVGDLLIQLLPA</sequence>
<comment type="caution">
    <text evidence="2">The sequence shown here is derived from an EMBL/GenBank/DDBJ whole genome shotgun (WGS) entry which is preliminary data.</text>
</comment>
<accession>A0ABQ4QPR7</accession>
<proteinExistence type="predicted"/>
<keyword evidence="1" id="KW-0812">Transmembrane</keyword>